<evidence type="ECO:0000313" key="2">
    <source>
        <dbReference type="EMBL" id="THV54674.1"/>
    </source>
</evidence>
<dbReference type="Proteomes" id="UP000308671">
    <property type="component" value="Unassembled WGS sequence"/>
</dbReference>
<dbReference type="EMBL" id="PQXL01000022">
    <property type="protein sequence ID" value="THV54674.1"/>
    <property type="molecule type" value="Genomic_DNA"/>
</dbReference>
<evidence type="ECO:0000256" key="1">
    <source>
        <dbReference type="SAM" id="MobiDB-lite"/>
    </source>
</evidence>
<feature type="compositionally biased region" description="Low complexity" evidence="1">
    <location>
        <begin position="16"/>
        <end position="31"/>
    </location>
</feature>
<feature type="compositionally biased region" description="Basic and acidic residues" evidence="1">
    <location>
        <begin position="32"/>
        <end position="51"/>
    </location>
</feature>
<dbReference type="AlphaFoldDB" id="A0A4S8RLT0"/>
<sequence length="125" mass="14262">MSTIPKKDQKDKKSKSSPPRDGQLSTSTRTSTRTEPKSILRDPKDPKDPAETRTVSIILPSETSKNTPIDDLNIPWGKNQNDLEKRRVEHAEAQKESRAEDKLSTKKLKKQVRQRKQENKKKTSG</sequence>
<evidence type="ECO:0000313" key="3">
    <source>
        <dbReference type="Proteomes" id="UP000308671"/>
    </source>
</evidence>
<accession>A0A4S8RLT0</accession>
<feature type="region of interest" description="Disordered" evidence="1">
    <location>
        <begin position="1"/>
        <end position="125"/>
    </location>
</feature>
<organism evidence="2 3">
    <name type="scientific">Botrytis galanthina</name>
    <dbReference type="NCBI Taxonomy" id="278940"/>
    <lineage>
        <taxon>Eukaryota</taxon>
        <taxon>Fungi</taxon>
        <taxon>Dikarya</taxon>
        <taxon>Ascomycota</taxon>
        <taxon>Pezizomycotina</taxon>
        <taxon>Leotiomycetes</taxon>
        <taxon>Helotiales</taxon>
        <taxon>Sclerotiniaceae</taxon>
        <taxon>Botrytis</taxon>
    </lineage>
</organism>
<comment type="caution">
    <text evidence="2">The sequence shown here is derived from an EMBL/GenBank/DDBJ whole genome shotgun (WGS) entry which is preliminary data.</text>
</comment>
<feature type="compositionally biased region" description="Basic and acidic residues" evidence="1">
    <location>
        <begin position="1"/>
        <end position="11"/>
    </location>
</feature>
<reference evidence="2 3" key="1">
    <citation type="submission" date="2017-12" db="EMBL/GenBank/DDBJ databases">
        <title>Comparative genomics of Botrytis spp.</title>
        <authorList>
            <person name="Valero-Jimenez C.A."/>
            <person name="Tapia P."/>
            <person name="Veloso J."/>
            <person name="Silva-Moreno E."/>
            <person name="Staats M."/>
            <person name="Valdes J.H."/>
            <person name="Van Kan J.A.L."/>
        </authorList>
    </citation>
    <scope>NUCLEOTIDE SEQUENCE [LARGE SCALE GENOMIC DNA]</scope>
    <source>
        <strain evidence="2 3">MUCL435</strain>
    </source>
</reference>
<keyword evidence="3" id="KW-1185">Reference proteome</keyword>
<feature type="compositionally biased region" description="Basic and acidic residues" evidence="1">
    <location>
        <begin position="81"/>
        <end position="104"/>
    </location>
</feature>
<gene>
    <name evidence="2" type="ORF">BGAL_0022g00300</name>
</gene>
<feature type="compositionally biased region" description="Basic and acidic residues" evidence="1">
    <location>
        <begin position="115"/>
        <end position="125"/>
    </location>
</feature>
<name>A0A4S8RLT0_9HELO</name>
<protein>
    <submittedName>
        <fullName evidence="2">Uncharacterized protein</fullName>
    </submittedName>
</protein>
<feature type="compositionally biased region" description="Basic residues" evidence="1">
    <location>
        <begin position="105"/>
        <end position="114"/>
    </location>
</feature>
<proteinExistence type="predicted"/>